<keyword evidence="3" id="KW-1185">Reference proteome</keyword>
<gene>
    <name evidence="2" type="ORF">F511_41708</name>
</gene>
<evidence type="ECO:0000313" key="2">
    <source>
        <dbReference type="EMBL" id="KZV19111.1"/>
    </source>
</evidence>
<proteinExistence type="predicted"/>
<name>A0A2Z7ABX6_9LAMI</name>
<dbReference type="EMBL" id="KV016850">
    <property type="protein sequence ID" value="KZV19111.1"/>
    <property type="molecule type" value="Genomic_DNA"/>
</dbReference>
<protein>
    <submittedName>
        <fullName evidence="2">Uncharacterized protein</fullName>
    </submittedName>
</protein>
<evidence type="ECO:0000256" key="1">
    <source>
        <dbReference type="SAM" id="MobiDB-lite"/>
    </source>
</evidence>
<dbReference type="AlphaFoldDB" id="A0A2Z7ABX6"/>
<feature type="region of interest" description="Disordered" evidence="1">
    <location>
        <begin position="1"/>
        <end position="23"/>
    </location>
</feature>
<feature type="compositionally biased region" description="Low complexity" evidence="1">
    <location>
        <begin position="9"/>
        <end position="19"/>
    </location>
</feature>
<dbReference type="Proteomes" id="UP000250235">
    <property type="component" value="Unassembled WGS sequence"/>
</dbReference>
<evidence type="ECO:0000313" key="3">
    <source>
        <dbReference type="Proteomes" id="UP000250235"/>
    </source>
</evidence>
<accession>A0A2Z7ABX6</accession>
<sequence length="171" mass="19376">MLEQHEDQAQSVKSSSSVESRAEKKCRVEAQNAQLDVGAARRSSVECEEHFKRRIKSRKKCRVEAQNAQVQNSSIVDQVQCTRAVIDRIISLRAGTKMESSWVTSSVQTSSKISWEGNQLRSQLAQQDQVYGELNGEQTGKLDKDKPAWEQLEEQERIELAQLQTKRDADA</sequence>
<organism evidence="2 3">
    <name type="scientific">Dorcoceras hygrometricum</name>
    <dbReference type="NCBI Taxonomy" id="472368"/>
    <lineage>
        <taxon>Eukaryota</taxon>
        <taxon>Viridiplantae</taxon>
        <taxon>Streptophyta</taxon>
        <taxon>Embryophyta</taxon>
        <taxon>Tracheophyta</taxon>
        <taxon>Spermatophyta</taxon>
        <taxon>Magnoliopsida</taxon>
        <taxon>eudicotyledons</taxon>
        <taxon>Gunneridae</taxon>
        <taxon>Pentapetalae</taxon>
        <taxon>asterids</taxon>
        <taxon>lamiids</taxon>
        <taxon>Lamiales</taxon>
        <taxon>Gesneriaceae</taxon>
        <taxon>Didymocarpoideae</taxon>
        <taxon>Trichosporeae</taxon>
        <taxon>Loxocarpinae</taxon>
        <taxon>Dorcoceras</taxon>
    </lineage>
</organism>
<reference evidence="2 3" key="1">
    <citation type="journal article" date="2015" name="Proc. Natl. Acad. Sci. U.S.A.">
        <title>The resurrection genome of Boea hygrometrica: A blueprint for survival of dehydration.</title>
        <authorList>
            <person name="Xiao L."/>
            <person name="Yang G."/>
            <person name="Zhang L."/>
            <person name="Yang X."/>
            <person name="Zhao S."/>
            <person name="Ji Z."/>
            <person name="Zhou Q."/>
            <person name="Hu M."/>
            <person name="Wang Y."/>
            <person name="Chen M."/>
            <person name="Xu Y."/>
            <person name="Jin H."/>
            <person name="Xiao X."/>
            <person name="Hu G."/>
            <person name="Bao F."/>
            <person name="Hu Y."/>
            <person name="Wan P."/>
            <person name="Li L."/>
            <person name="Deng X."/>
            <person name="Kuang T."/>
            <person name="Xiang C."/>
            <person name="Zhu J.K."/>
            <person name="Oliver M.J."/>
            <person name="He Y."/>
        </authorList>
    </citation>
    <scope>NUCLEOTIDE SEQUENCE [LARGE SCALE GENOMIC DNA]</scope>
    <source>
        <strain evidence="3">cv. XS01</strain>
    </source>
</reference>